<dbReference type="EMBL" id="RCMK01000007">
    <property type="protein sequence ID" value="KAG2955062.1"/>
    <property type="molecule type" value="Genomic_DNA"/>
</dbReference>
<reference evidence="1" key="1">
    <citation type="submission" date="2018-10" db="EMBL/GenBank/DDBJ databases">
        <title>Effector identification in a new, highly contiguous assembly of the strawberry crown rot pathogen Phytophthora cactorum.</title>
        <authorList>
            <person name="Armitage A.D."/>
            <person name="Nellist C.F."/>
            <person name="Bates H."/>
            <person name="Vickerstaff R.J."/>
            <person name="Harrison R.J."/>
        </authorList>
    </citation>
    <scope>NUCLEOTIDE SEQUENCE</scope>
    <source>
        <strain evidence="1">4040</strain>
    </source>
</reference>
<evidence type="ECO:0000313" key="1">
    <source>
        <dbReference type="EMBL" id="KAG2955062.1"/>
    </source>
</evidence>
<sequence length="73" mass="8032">MQLAAGGFAIAVDGDLDVLEWVFSTLRDDDADAAPRSTTAQQDVIWEGGLKRRHNCEWKATWTCSSGRSPPPR</sequence>
<organism evidence="1 2">
    <name type="scientific">Phytophthora cactorum</name>
    <dbReference type="NCBI Taxonomy" id="29920"/>
    <lineage>
        <taxon>Eukaryota</taxon>
        <taxon>Sar</taxon>
        <taxon>Stramenopiles</taxon>
        <taxon>Oomycota</taxon>
        <taxon>Peronosporomycetes</taxon>
        <taxon>Peronosporales</taxon>
        <taxon>Peronosporaceae</taxon>
        <taxon>Phytophthora</taxon>
    </lineage>
</organism>
<proteinExistence type="predicted"/>
<protein>
    <submittedName>
        <fullName evidence="1">Uncharacterized protein</fullName>
    </submittedName>
</protein>
<name>A0A8T1ETQ9_9STRA</name>
<dbReference type="AlphaFoldDB" id="A0A8T1ETQ9"/>
<accession>A0A8T1ETQ9</accession>
<dbReference type="Proteomes" id="UP000736787">
    <property type="component" value="Unassembled WGS sequence"/>
</dbReference>
<evidence type="ECO:0000313" key="2">
    <source>
        <dbReference type="Proteomes" id="UP000736787"/>
    </source>
</evidence>
<gene>
    <name evidence="1" type="ORF">PC117_g681</name>
</gene>
<comment type="caution">
    <text evidence="1">The sequence shown here is derived from an EMBL/GenBank/DDBJ whole genome shotgun (WGS) entry which is preliminary data.</text>
</comment>